<evidence type="ECO:0008006" key="2">
    <source>
        <dbReference type="Google" id="ProtNLM"/>
    </source>
</evidence>
<reference evidence="1" key="1">
    <citation type="submission" date="2016-04" db="EMBL/GenBank/DDBJ databases">
        <authorList>
            <person name="Evans L.H."/>
            <person name="Alamgir A."/>
            <person name="Owens N."/>
            <person name="Weber N.D."/>
            <person name="Virtaneva K."/>
            <person name="Barbian K."/>
            <person name="Babar A."/>
            <person name="Rosenke K."/>
        </authorList>
    </citation>
    <scope>NUCLEOTIDE SEQUENCE</scope>
    <source>
        <strain evidence="1">86-2</strain>
    </source>
</reference>
<protein>
    <recommendedName>
        <fullName evidence="2">HTH arsR-type domain-containing protein</fullName>
    </recommendedName>
</protein>
<dbReference type="AlphaFoldDB" id="A0A212ILX6"/>
<gene>
    <name evidence="1" type="ORF">KL86CIT2_550031</name>
</gene>
<dbReference type="EMBL" id="FLUA01000055">
    <property type="protein sequence ID" value="SBV67820.1"/>
    <property type="molecule type" value="Genomic_DNA"/>
</dbReference>
<name>A0A212ILX6_9ENTR</name>
<proteinExistence type="predicted"/>
<sequence length="52" mass="6325">MEVIRRLQLVATRREGKQFFYRIDEPNMLILLITLYQLYCQEDDTEGVNHDH</sequence>
<organism evidence="1">
    <name type="scientific">uncultured Citrobacter sp</name>
    <dbReference type="NCBI Taxonomy" id="200446"/>
    <lineage>
        <taxon>Bacteria</taxon>
        <taxon>Pseudomonadati</taxon>
        <taxon>Pseudomonadota</taxon>
        <taxon>Gammaproteobacteria</taxon>
        <taxon>Enterobacterales</taxon>
        <taxon>Enterobacteriaceae</taxon>
        <taxon>Citrobacter</taxon>
        <taxon>environmental samples</taxon>
    </lineage>
</organism>
<accession>A0A212ILX6</accession>
<evidence type="ECO:0000313" key="1">
    <source>
        <dbReference type="EMBL" id="SBV67820.1"/>
    </source>
</evidence>